<dbReference type="PROSITE" id="PS00012">
    <property type="entry name" value="PHOSPHOPANTETHEINE"/>
    <property type="match status" value="4"/>
</dbReference>
<dbReference type="Pfam" id="PF00550">
    <property type="entry name" value="PP-binding"/>
    <property type="match status" value="4"/>
</dbReference>
<dbReference type="GO" id="GO:0003824">
    <property type="term" value="F:catalytic activity"/>
    <property type="evidence" value="ECO:0007669"/>
    <property type="project" value="InterPro"/>
</dbReference>
<dbReference type="FunFam" id="3.40.50.12780:FF:000012">
    <property type="entry name" value="Non-ribosomal peptide synthetase"/>
    <property type="match status" value="2"/>
</dbReference>
<dbReference type="NCBIfam" id="TIGR01720">
    <property type="entry name" value="NRPS-para261"/>
    <property type="match status" value="2"/>
</dbReference>
<dbReference type="InterPro" id="IPR010060">
    <property type="entry name" value="NRPS_synth"/>
</dbReference>
<dbReference type="Gene3D" id="3.40.50.980">
    <property type="match status" value="8"/>
</dbReference>
<dbReference type="FunFam" id="3.30.300.30:FF:000010">
    <property type="entry name" value="Enterobactin synthetase component F"/>
    <property type="match status" value="3"/>
</dbReference>
<dbReference type="SMART" id="SM00823">
    <property type="entry name" value="PKS_PP"/>
    <property type="match status" value="4"/>
</dbReference>
<dbReference type="EMBL" id="VLKL01000001">
    <property type="protein sequence ID" value="TWI10887.1"/>
    <property type="molecule type" value="Genomic_DNA"/>
</dbReference>
<feature type="domain" description="Carrier" evidence="5">
    <location>
        <begin position="2532"/>
        <end position="2606"/>
    </location>
</feature>
<dbReference type="Pfam" id="PF00975">
    <property type="entry name" value="Thioesterase"/>
    <property type="match status" value="1"/>
</dbReference>
<dbReference type="SUPFAM" id="SSF52777">
    <property type="entry name" value="CoA-dependent acyltransferases"/>
    <property type="match status" value="12"/>
</dbReference>
<dbReference type="InterPro" id="IPR045851">
    <property type="entry name" value="AMP-bd_C_sf"/>
</dbReference>
<dbReference type="Gene3D" id="3.30.300.30">
    <property type="match status" value="4"/>
</dbReference>
<dbReference type="Pfam" id="PF00668">
    <property type="entry name" value="Condensation"/>
    <property type="match status" value="6"/>
</dbReference>
<dbReference type="InterPro" id="IPR020845">
    <property type="entry name" value="AMP-binding_CS"/>
</dbReference>
<evidence type="ECO:0000313" key="7">
    <source>
        <dbReference type="Proteomes" id="UP000317176"/>
    </source>
</evidence>
<dbReference type="NCBIfam" id="NF004282">
    <property type="entry name" value="PRK05691.1"/>
    <property type="match status" value="9"/>
</dbReference>
<dbReference type="CDD" id="cd17649">
    <property type="entry name" value="A_NRPS_PvdJ-like"/>
    <property type="match status" value="1"/>
</dbReference>
<evidence type="ECO:0000256" key="2">
    <source>
        <dbReference type="ARBA" id="ARBA00006432"/>
    </source>
</evidence>
<dbReference type="PANTHER" id="PTHR45398">
    <property type="match status" value="1"/>
</dbReference>
<organism evidence="6 7">
    <name type="scientific">Bradyrhizobium daqingense</name>
    <dbReference type="NCBI Taxonomy" id="993502"/>
    <lineage>
        <taxon>Bacteria</taxon>
        <taxon>Pseudomonadati</taxon>
        <taxon>Pseudomonadota</taxon>
        <taxon>Alphaproteobacteria</taxon>
        <taxon>Hyphomicrobiales</taxon>
        <taxon>Nitrobacteraceae</taxon>
        <taxon>Bradyrhizobium</taxon>
    </lineage>
</organism>
<feature type="domain" description="Carrier" evidence="5">
    <location>
        <begin position="5102"/>
        <end position="5179"/>
    </location>
</feature>
<feature type="domain" description="Carrier" evidence="5">
    <location>
        <begin position="4036"/>
        <end position="4110"/>
    </location>
</feature>
<dbReference type="SMART" id="SM00824">
    <property type="entry name" value="PKS_TE"/>
    <property type="match status" value="1"/>
</dbReference>
<proteinExistence type="inferred from homology"/>
<dbReference type="Gene3D" id="3.40.50.1820">
    <property type="entry name" value="alpha/beta hydrolase"/>
    <property type="match status" value="1"/>
</dbReference>
<dbReference type="FunFam" id="2.30.38.10:FF:000001">
    <property type="entry name" value="Non-ribosomal peptide synthetase PvdI"/>
    <property type="match status" value="4"/>
</dbReference>
<dbReference type="InterPro" id="IPR023213">
    <property type="entry name" value="CAT-like_dom_sf"/>
</dbReference>
<keyword evidence="3" id="KW-0596">Phosphopantetheine</keyword>
<feature type="domain" description="Carrier" evidence="5">
    <location>
        <begin position="1017"/>
        <end position="1091"/>
    </location>
</feature>
<dbReference type="Gene3D" id="1.10.1200.10">
    <property type="entry name" value="ACP-like"/>
    <property type="match status" value="3"/>
</dbReference>
<dbReference type="Gene3D" id="3.30.559.10">
    <property type="entry name" value="Chloramphenicol acetyltransferase-like domain"/>
    <property type="match status" value="6"/>
</dbReference>
<dbReference type="CDD" id="cd19531">
    <property type="entry name" value="LCL_NRPS-like"/>
    <property type="match status" value="1"/>
</dbReference>
<dbReference type="RefSeq" id="WP_145627088.1">
    <property type="nucleotide sequence ID" value="NZ_CP088014.1"/>
</dbReference>
<dbReference type="CDD" id="cd05930">
    <property type="entry name" value="A_NRPS"/>
    <property type="match status" value="1"/>
</dbReference>
<evidence type="ECO:0000313" key="6">
    <source>
        <dbReference type="EMBL" id="TWI10887.1"/>
    </source>
</evidence>
<dbReference type="GO" id="GO:0044550">
    <property type="term" value="P:secondary metabolite biosynthetic process"/>
    <property type="evidence" value="ECO:0007669"/>
    <property type="project" value="UniProtKB-ARBA"/>
</dbReference>
<dbReference type="InterPro" id="IPR036736">
    <property type="entry name" value="ACP-like_sf"/>
</dbReference>
<evidence type="ECO:0000256" key="4">
    <source>
        <dbReference type="ARBA" id="ARBA00022553"/>
    </source>
</evidence>
<gene>
    <name evidence="6" type="ORF">IQ17_00033</name>
</gene>
<name>A0A562LTB3_9BRAD</name>
<accession>A0A562LTB3</accession>
<comment type="caution">
    <text evidence="6">The sequence shown here is derived from an EMBL/GenBank/DDBJ whole genome shotgun (WGS) entry which is preliminary data.</text>
</comment>
<dbReference type="InterPro" id="IPR020802">
    <property type="entry name" value="TesA-like"/>
</dbReference>
<sequence length="5475" mass="600040">MSDTATTQKQQLRDISRRLMRLDAGKQHAFLSQLAAKGVNLAMLPIVRQGRKRAPLSFAQSRLWFLWRMDPGSAAYNISATVRVRGQLQPRALQQAFDALLVRHSALRTVFRQEGEQAEQIVQAPQPAAFRQLILDGDDREGQARALARQEASLPFDLEVGPLIRAALLTLDQSDHVLVVSLHHIVADGWSIGVLVDEFWKLYAAFACGEAPALPEPEIDYADYADWQRLWMSAVDGERQVDYWTRRLADPAVLQLPIDRPRPAVPDLAGSACRIPLDPALADGLRALARRHRTTLFAVMLASFKLLLYRYTGQSDINIGVPVANRHRDEARSVIGLFVNTQVLRTQIDGRAKIADFIAAVHSTTVEAQENQDLPFERLLEILQPTRSLSQNPLFQVLYNHQRRRTSSNPPDRTGLQIETIDAEVDTVKFDLALDTDEGPSGEIRAIFTYATALFEAATIDRLARHWITILKAMVADDAQSIADVALLSERELERLRQWNPVGETTDSSFASVHRTVARLAAETPDAPALIFGDDEITYDQLNRQANRLAHHLVRLGVGRDDLVGVSALRSPHLVVALLAILKTGAAYLPLDPEHPARRQVGTLRDAGARVVLTDADGSALTPPPADVEVVPLGAIDLAKESESDPEIAVAPTSLAYVIYTSGSTGIPKGVAVEHGPFAMHCEVTAGLYDMDRHSRELHFLSFTFDGAHERLWTALTCGAALVMRDADLWSAEQTIEVLQRQRVTNAGFPPAYLQQLADFAMWRGDPPPVELYSFGGEAMPKAGFDKVKRALKPRTLINGYGPTETVVTPLVWKVDAGEEIEGNYAPIGRPVGRRSAYILDNDLNVVPVGVTGELFIGGEGLARGYWRRAELTAERFVPDPFGTPGARLYRTGDLARWRADGVIEYVGRSDHQVKIRGFRIELGEIEAWLRRQPGVQSAVVLAREAGVSRQLVGYVAGDGPFDEATMRAALSDELPDYMVPARIVRLEQLPLTAHGKVDRDALPAPEMPAATAAPIAPRSAAETVLAAIWAELLGQPAIGVEDNFFELGGDSIISLQLVGRARQAGLLIEPRDVFRHQTLQDLARVARSQSRVGHVAPKVEIEGHEHPLLPIQLRFFGEDAGDRHHWNQAVLLTPKSRLDWKRVERALAALVAHHAALRLRFEDVDGVWCATYGATPPASELLWIRRGVRDATEVTGIASSAQASLSLAGALLRVVGMDLADGSQRLLVVVHHLVIDGVSWRVLLEDLATAHDQLGKAAASVALARSESYASWGARLQAYAGTDELAAEFDYWLDRRAHAAFPCDDDHGGVDRVADGEEVLLAFDAGLTTRLLKEAPSAYRTQVNDLLLAALARAVSRWSGIEDVIVELEGHGREDVFDGADISRTIGWFTTAFPVRLPGGSGDDAALIKAVKEELRAVPNRGLGYGVLRHLGTEAQRRALAARPEPRIVFNYLGQFDSSMGESAPFRLAPESAGPMRSDSAPLGRWVSINGQVGEGQLRLSFSYGRRRYRRATIERLAEHYAAALRELVAHCTGDARGVTPSDFALSNLKQVDLDALVATTDCREIEDIYPLSPMQQGMLFHALRDGESGNYVNQIGLEIRGLDAGRLRAAWKEVSARHAVLRTGFAWRDLSGVAQQVVYRSARLPFEEEDWRTRAAAMDDVELRTALAGAAQAERARAFDLSQAPLQRVRLIRLDEARHWLIWTHHHILLDGWSAARLMAEILQHERGHRLPAVRGRYRDYIAWLQRQDREASASFWRSALAELDEPSFLADTLGGPATKGAPGHGSLDLLLTADLTAGLQAFARRERVTLNTLVQGAWAQLLRRHTGQRAVCFGATVSGRPAEISGSEDMVGLFINTLPVVDHPSPQTEVGAWLRDLQVRNTDLRDHGWMPLHDVQRLAGRSGRALFDNILVFENYPIDEALRGESESGRRFGRVEQVSITNYALTVAVFAKSDGINLGFRYGRSRFDDDQIRYLQASLSRLLARMVEDAARPLGALYGLDTDEKQKVLGWSGNVERAPKFSDSIVAQIEAWAAATPSAIALVFGEQQISYGELNVRANRLAQRLREHRIGRDRLVGLALERSVELIVWVLAVLKAGGAYLPLDPDYPSDRLLHMLRDSGTELVLTQERLLPHLAPVIADAGAEAWTMDGEAHLDEPADNPDVALHPDSLAYVMYTSGSTGVPKGVACSHRALTARLGWMQAEYGLGAGETLLHKTPFSFDVSVWEILWPLATGARLVIAAPGAHREPRLLVDAVIAHDVTTLHFVPQMLEHFVTEPGATRCTSLKRLFAGGEALSLDLMSHVLAAFPDVRFDNRYGPTEALINATYWTCREEGAARVPIGRPIPGVTIRILDSDLNMVPAGVTGELFIGGAGLARGYWRREKLTAERFIPDPFGGEGERLYRSGDRARWRADGAIDYIGRADHQIKIRGFRIELGEIEARLLEQPGVRSAVVVARDVGTGRQLVGYVSGSGELDEAALRTALSAVLPNYMVPPRIVVLERVPLMPSGKVDRHALPAPDMAHGHAEQQAPRTPVEMALAAIWAELLGRPAVGITDNFFELGGDSIISLQMVSRARRAGYLIEPRDVFQHQTLEALALAARTEQRTGTPADQGQVTGPHPLLPIQSRFFAEDMENRNHWNQAVLLQPKERLDWDVMRRVLATVVDHHDALRLRFEERQGNWCAEHGAAPSAEELLWVRQAVGRDAVTALASSAQASLSISGRQLLRAVGIDVDNGSQRFLIVIHHLLVDGVSWRVLLEDISAAYTQLVKADVAVALPPKTHAYALWGQRLRTYATSSELVAELPYWISRRAKADIRCDDDHAGIDRVADADEVLLSFESEWTDRLLTEAPSAYRTQINDLLLAGLARAVWQWSGQRDVLLELEGHGREPLDSDLDLSRTVGWFTTAFPVRLAGGSQDASLLIKTVKEELRGIPGRGLGYGVLRYLGSDEQRMALSTLSEPKIAFNYLGQIDSSVAEAGLFKMAAETAGPSRDASSSLRRWLSVNGTVRDGRLLLSFGFGRKRYRRETVERLAALYEAALRELVDHCTGGACGLTPSDVPLSGLGQAELDRLALDWCEIEDIYPLSPMQQGMLFHAMHDGESGLYVNQVAAEIRGLDAGKLRRAWQAASDRHAVMRTGFVWRDLSGAPQQIVYRRAEVPFVEDDWRARSAAWGQTQLDAALADVSRQERDAGFDLSRPPLQRVRLIRLGDDRHWLIWTHHHILLDGWSSARFIAEVMQHNGEGRLPALQHRYRDYIAWLKGRDGDASAAFWRNATAGLDEPSFLADSLAERAGAGMSGHGMLALELSPDLTARLQEFAARERITMNTLVQAAWAQLLRQHTGQGTICFGVTVSGRPPELAGAEEMVGLFINTLPVIDGVSPQQTVGAWLRELQDRNLALREFGATPLYEIQRLAGRPGRPLFDSILVFENYPVDRALIGQNRQIQVGETRIVETSNYPLFASIGVDERLRLVFNYQRRHFDEAQIARLQRAFVRLIEALSVDADRPVGMVAARDRADDLLLARANDTRRDALREGIIAQFEAQVRTSPEAIALVFGEAELSYAALNARANGLALRLRDRGVGTDVVVGLALDRGVEMLVALLAVLKAGGAYLPLDPDYPPERLAHMLRDSGAALVLTQQDLHDQFAAVLAETGAEAWLLDGQDGEGGDAGNLDVAVHGESLAYVIYTSGSTGLPKGVMVRHDGVTNFLATMAEQPGMTAGDRVLGLTSLSFDIAVLELWLPLTIGACVVLADRAAAHDPAKLKAIVQRHGVSLIQATPSTWRTLLDHDGPSLPGSCRVLCGGEALPPDLARRLVAQAGEVWNLYGPTETTVWSARHRLDATDDRPLLGGPIGNTTLHILDGDLNLAPVGVAGELYIGGAGLARGYWRRGGLTAERFIPDPFGAPGARLYRTGDVARWRSDGVLDYVGRADHQVKIRGFRIELGEIEARLQAQQGVRAAVVVAREAGAGRQLVGYVSGEALDGAALKMALSSVLPDYMVPTRIMVLERLPLTPNGKIDRKALPAPDQLAASAHHVAPHTPAEATLAAIWADLLRQPNIGVTDNFFELGGDSIISLQMVSRARREGVLIEPRDVFRHQTIEALIAASPTVGPAKEDPALERASLTGLSSEQLERLGLDWSRIEDVYPLSPMQQGMLFHSLRDAGSGVYVNQVSVEVRGLDPGRLGTAWREVSARHQMLRTGFLWRELSGSPLQVVYRDAIVPFEHEDWRGQAVRDEKIAAALADERAAEFDLQAPPLQRVRLLRLQDDLYRLIWTYHHILMDGWSSARFVGDVLECYYGGTPAANATRYRDYIAWLLTQDAKTAEAFWREQLRRFDQPTQLADAFGARRHQASGHERCYTRLGEVATAELKAFARRERITLNTIVQGVWALLLQRYTGQSTVTFGVTMAGRPASLDGSQQVLGLFINTLPLIEALSPESPVGEWLRALQDRNSAIRDYEHTPLYDIQGWAGRAGQTMFDSIIVFENYPIARSMHRGAGALQFSGLKNVDVTNYPMDLSVLVEDTLQVEYTYMPSHFTAAQAAQITAQFEHLLVALTRDATVPLGSIDPVTELDAALADRCNRHATSSIPLPPVHEAISGHARRHPERTALTIGSTVLSFGDLERRANNLAHHLIARGLKPEHRVGVVVERTAVTMIALLAVIKAGGAYVPLDPELPSERRAFVMRDAAIAFLLTGALEIEGSPDGVETIPMPTFDFEAGPDHPPQPELHPENLAYLIYTSGSTGTPKGVAVAHGPLAMHCHVTGSLYEIDESSCELHFLSLAFDGAHERWLTVLSHGARLLMRDAELWTPEQTVENLHAHRVSHIGLPPAYLQQVADCVEKNGNPPPVKLYSFGGEAMPKAGFDKVRCVLKPRILINGYGPTETVVTPLVWKVEGAGECDTPYAPIGVPVGDRRAYILDATLDIIPAGVAGELYLGGFGLARGYHGKAGMTAERFVPDPFSSMPGARLYRTGDLARWREDGTVEYLGRSDDQVKVNGFRIELGEIQTSLLRHEAIAQAAVVAVPSAAGNQLIAYVAPKAADDAAPDAVEALVERLTGFLKLTLPAYMVPARIMVLERLPTLSSGKVDRRALPAPDALMRSFVAPQGPAESAMARLWSEILDVPQVGATDNFFELGGNSILCLKVVARVRQDKAFGIEIKLRDLLQKPTIRALLADSATAAPAVAPSALLPLNAAVRGVNPVFAVHGGFGTVFDYGPLARRLEGRRQVIGLQSRMLVDPTWTDSSLEAMAVDYVAEIRRMQPRGPYSLVGWSLGGLLASLVAAELERGGERVDRLVMVDSFVPRQPDGSGRPEAIAHWADDLAGLLSAVLPNTAASRIKAQVEAAKRAGLPETPECIRELVASVVEQGRSVRADDASFGADDLSAAFAVGRHLNRLAQNTALPRGLEATPLCWWTSTRLAQRDRLETQLPEAVDRGLVGDNHFTILKDAGLLDQLCGLLVAEATSTIAQDTVPEPAE</sequence>
<dbReference type="SUPFAM" id="SSF53474">
    <property type="entry name" value="alpha/beta-Hydrolases"/>
    <property type="match status" value="1"/>
</dbReference>
<dbReference type="CDD" id="cd12116">
    <property type="entry name" value="A_NRPS_Ta1_like"/>
    <property type="match status" value="1"/>
</dbReference>
<dbReference type="InterPro" id="IPR029058">
    <property type="entry name" value="AB_hydrolase_fold"/>
</dbReference>
<dbReference type="Pfam" id="PF00501">
    <property type="entry name" value="AMP-binding"/>
    <property type="match status" value="4"/>
</dbReference>
<dbReference type="InterPro" id="IPR006162">
    <property type="entry name" value="Ppantetheine_attach_site"/>
</dbReference>
<dbReference type="InterPro" id="IPR001031">
    <property type="entry name" value="Thioesterase"/>
</dbReference>
<dbReference type="CDD" id="cd19534">
    <property type="entry name" value="E_NRPS"/>
    <property type="match status" value="2"/>
</dbReference>
<dbReference type="InterPro" id="IPR001242">
    <property type="entry name" value="Condensation_dom"/>
</dbReference>
<dbReference type="InterPro" id="IPR009081">
    <property type="entry name" value="PP-bd_ACP"/>
</dbReference>
<dbReference type="FunFam" id="3.40.50.980:FF:000001">
    <property type="entry name" value="Non-ribosomal peptide synthetase"/>
    <property type="match status" value="4"/>
</dbReference>
<comment type="cofactor">
    <cofactor evidence="1">
        <name>pantetheine 4'-phosphate</name>
        <dbReference type="ChEBI" id="CHEBI:47942"/>
    </cofactor>
</comment>
<keyword evidence="4" id="KW-0597">Phosphoprotein</keyword>
<dbReference type="PROSITE" id="PS50075">
    <property type="entry name" value="CARRIER"/>
    <property type="match status" value="4"/>
</dbReference>
<dbReference type="GO" id="GO:0043041">
    <property type="term" value="P:amino acid activation for nonribosomal peptide biosynthetic process"/>
    <property type="evidence" value="ECO:0007669"/>
    <property type="project" value="UniProtKB-ARBA"/>
</dbReference>
<dbReference type="FunFam" id="3.30.300.30:FF:000015">
    <property type="entry name" value="Nonribosomal peptide synthase SidD"/>
    <property type="match status" value="1"/>
</dbReference>
<dbReference type="InterPro" id="IPR020806">
    <property type="entry name" value="PKS_PP-bd"/>
</dbReference>
<dbReference type="SUPFAM" id="SSF47336">
    <property type="entry name" value="ACP-like"/>
    <property type="match status" value="4"/>
</dbReference>
<comment type="similarity">
    <text evidence="2">Belongs to the ATP-dependent AMP-binding enzyme family.</text>
</comment>
<reference evidence="6 7" key="1">
    <citation type="journal article" date="2015" name="Stand. Genomic Sci.">
        <title>Genomic Encyclopedia of Bacterial and Archaeal Type Strains, Phase III: the genomes of soil and plant-associated and newly described type strains.</title>
        <authorList>
            <person name="Whitman W.B."/>
            <person name="Woyke T."/>
            <person name="Klenk H.P."/>
            <person name="Zhou Y."/>
            <person name="Lilburn T.G."/>
            <person name="Beck B.J."/>
            <person name="De Vos P."/>
            <person name="Vandamme P."/>
            <person name="Eisen J.A."/>
            <person name="Garrity G."/>
            <person name="Hugenholtz P."/>
            <person name="Kyrpides N.C."/>
        </authorList>
    </citation>
    <scope>NUCLEOTIDE SEQUENCE [LARGE SCALE GENOMIC DNA]</scope>
    <source>
        <strain evidence="6 7">CGMCC 1.10947</strain>
    </source>
</reference>
<dbReference type="Proteomes" id="UP000317176">
    <property type="component" value="Unassembled WGS sequence"/>
</dbReference>
<dbReference type="Pfam" id="PF13193">
    <property type="entry name" value="AMP-binding_C"/>
    <property type="match status" value="4"/>
</dbReference>
<evidence type="ECO:0000256" key="3">
    <source>
        <dbReference type="ARBA" id="ARBA00022450"/>
    </source>
</evidence>
<dbReference type="CDD" id="cd19543">
    <property type="entry name" value="DCL_NRPS"/>
    <property type="match status" value="3"/>
</dbReference>
<dbReference type="Gene3D" id="2.30.38.10">
    <property type="entry name" value="Luciferase, Domain 3"/>
    <property type="match status" value="4"/>
</dbReference>
<dbReference type="InterPro" id="IPR010071">
    <property type="entry name" value="AA_adenyl_dom"/>
</dbReference>
<dbReference type="SUPFAM" id="SSF56801">
    <property type="entry name" value="Acetyl-CoA synthetase-like"/>
    <property type="match status" value="4"/>
</dbReference>
<dbReference type="NCBIfam" id="NF003417">
    <property type="entry name" value="PRK04813.1"/>
    <property type="match status" value="4"/>
</dbReference>
<dbReference type="InterPro" id="IPR025110">
    <property type="entry name" value="AMP-bd_C"/>
</dbReference>
<dbReference type="OrthoDB" id="9803968at2"/>
<dbReference type="GO" id="GO:0031177">
    <property type="term" value="F:phosphopantetheine binding"/>
    <property type="evidence" value="ECO:0007669"/>
    <property type="project" value="InterPro"/>
</dbReference>
<dbReference type="Gene3D" id="3.30.559.30">
    <property type="entry name" value="Nonribosomal peptide synthetase, condensation domain"/>
    <property type="match status" value="6"/>
</dbReference>
<dbReference type="PROSITE" id="PS00455">
    <property type="entry name" value="AMP_BINDING"/>
    <property type="match status" value="4"/>
</dbReference>
<dbReference type="PANTHER" id="PTHR45398:SF1">
    <property type="entry name" value="ENZYME, PUTATIVE (JCVI)-RELATED"/>
    <property type="match status" value="1"/>
</dbReference>
<dbReference type="InterPro" id="IPR000873">
    <property type="entry name" value="AMP-dep_synth/lig_dom"/>
</dbReference>
<dbReference type="FunFam" id="1.10.1200.10:FF:000005">
    <property type="entry name" value="Nonribosomal peptide synthetase 1"/>
    <property type="match status" value="4"/>
</dbReference>
<evidence type="ECO:0000259" key="5">
    <source>
        <dbReference type="PROSITE" id="PS50075"/>
    </source>
</evidence>
<protein>
    <submittedName>
        <fullName evidence="6">Non-ribosomal peptide synthase protein (TIGR01720 family)/amino acid adenylation domain-containing protein</fullName>
    </submittedName>
</protein>
<evidence type="ECO:0000256" key="1">
    <source>
        <dbReference type="ARBA" id="ARBA00001957"/>
    </source>
</evidence>
<dbReference type="FunFam" id="3.30.559.10:FF:000012">
    <property type="entry name" value="Non-ribosomal peptide synthetase"/>
    <property type="match status" value="1"/>
</dbReference>
<dbReference type="NCBIfam" id="TIGR01733">
    <property type="entry name" value="AA-adenyl-dom"/>
    <property type="match status" value="4"/>
</dbReference>
<keyword evidence="7" id="KW-1185">Reference proteome</keyword>